<protein>
    <submittedName>
        <fullName evidence="2">Uncharacterized protein</fullName>
    </submittedName>
</protein>
<gene>
    <name evidence="2" type="ORF">H696_02164</name>
</gene>
<feature type="compositionally biased region" description="Basic residues" evidence="1">
    <location>
        <begin position="1"/>
        <end position="13"/>
    </location>
</feature>
<feature type="compositionally biased region" description="Low complexity" evidence="1">
    <location>
        <begin position="97"/>
        <end position="115"/>
    </location>
</feature>
<organism evidence="2">
    <name type="scientific">Fonticula alba</name>
    <name type="common">Slime mold</name>
    <dbReference type="NCBI Taxonomy" id="691883"/>
    <lineage>
        <taxon>Eukaryota</taxon>
        <taxon>Rotosphaerida</taxon>
        <taxon>Fonticulaceae</taxon>
        <taxon>Fonticula</taxon>
    </lineage>
</organism>
<feature type="compositionally biased region" description="Basic residues" evidence="1">
    <location>
        <begin position="34"/>
        <end position="45"/>
    </location>
</feature>
<proteinExistence type="predicted"/>
<reference evidence="2" key="1">
    <citation type="submission" date="2013-04" db="EMBL/GenBank/DDBJ databases">
        <title>The Genome Sequence of Fonticula alba ATCC 38817.</title>
        <authorList>
            <consortium name="The Broad Institute Genomics Platform"/>
            <person name="Russ C."/>
            <person name="Cuomo C."/>
            <person name="Burger G."/>
            <person name="Gray M.W."/>
            <person name="Holland P.W.H."/>
            <person name="King N."/>
            <person name="Lang F.B.F."/>
            <person name="Roger A.J."/>
            <person name="Ruiz-Trillo I."/>
            <person name="Brown M."/>
            <person name="Walker B."/>
            <person name="Young S."/>
            <person name="Zeng Q."/>
            <person name="Gargeya S."/>
            <person name="Fitzgerald M."/>
            <person name="Haas B."/>
            <person name="Abouelleil A."/>
            <person name="Allen A.W."/>
            <person name="Alvarado L."/>
            <person name="Arachchi H.M."/>
            <person name="Berlin A.M."/>
            <person name="Chapman S.B."/>
            <person name="Gainer-Dewar J."/>
            <person name="Goldberg J."/>
            <person name="Griggs A."/>
            <person name="Gujja S."/>
            <person name="Hansen M."/>
            <person name="Howarth C."/>
            <person name="Imamovic A."/>
            <person name="Ireland A."/>
            <person name="Larimer J."/>
            <person name="McCowan C."/>
            <person name="Murphy C."/>
            <person name="Pearson M."/>
            <person name="Poon T.W."/>
            <person name="Priest M."/>
            <person name="Roberts A."/>
            <person name="Saif S."/>
            <person name="Shea T."/>
            <person name="Sisk P."/>
            <person name="Sykes S."/>
            <person name="Wortman J."/>
            <person name="Nusbaum C."/>
            <person name="Birren B."/>
        </authorList>
    </citation>
    <scope>NUCLEOTIDE SEQUENCE [LARGE SCALE GENOMIC DNA]</scope>
    <source>
        <strain evidence="2">ATCC 38817</strain>
    </source>
</reference>
<dbReference type="GeneID" id="20526889"/>
<feature type="region of interest" description="Disordered" evidence="1">
    <location>
        <begin position="1"/>
        <end position="60"/>
    </location>
</feature>
<sequence length="115" mass="11828">MGRSAKGTKRPSKKEKELKRDGSEVARKGPASLAKKKSAGKKTRAGSKTTAQRVELGHSGPVAQALRAAIDVKTARHISKGIIQGRPTGFAALIDVPEPAAPAAGQQPPASDPSA</sequence>
<evidence type="ECO:0000313" key="2">
    <source>
        <dbReference type="EMBL" id="KCV71213.1"/>
    </source>
</evidence>
<dbReference type="AlphaFoldDB" id="A0A058ZBB6"/>
<dbReference type="EMBL" id="KB932203">
    <property type="protein sequence ID" value="KCV71213.1"/>
    <property type="molecule type" value="Genomic_DNA"/>
</dbReference>
<name>A0A058ZBB6_FONAL</name>
<dbReference type="RefSeq" id="XP_009494336.1">
    <property type="nucleotide sequence ID" value="XM_009496061.1"/>
</dbReference>
<evidence type="ECO:0000256" key="1">
    <source>
        <dbReference type="SAM" id="MobiDB-lite"/>
    </source>
</evidence>
<feature type="compositionally biased region" description="Basic and acidic residues" evidence="1">
    <location>
        <begin position="14"/>
        <end position="27"/>
    </location>
</feature>
<keyword evidence="3" id="KW-1185">Reference proteome</keyword>
<accession>A0A058ZBB6</accession>
<evidence type="ECO:0000313" key="3">
    <source>
        <dbReference type="Proteomes" id="UP000030693"/>
    </source>
</evidence>
<feature type="region of interest" description="Disordered" evidence="1">
    <location>
        <begin position="96"/>
        <end position="115"/>
    </location>
</feature>
<dbReference type="Proteomes" id="UP000030693">
    <property type="component" value="Unassembled WGS sequence"/>
</dbReference>